<keyword evidence="3" id="KW-1185">Reference proteome</keyword>
<dbReference type="OrthoDB" id="5987290at2759"/>
<proteinExistence type="predicted"/>
<feature type="compositionally biased region" description="Basic and acidic residues" evidence="1">
    <location>
        <begin position="42"/>
        <end position="60"/>
    </location>
</feature>
<feature type="region of interest" description="Disordered" evidence="1">
    <location>
        <begin position="40"/>
        <end position="67"/>
    </location>
</feature>
<name>A0A2B4SAL0_STYPI</name>
<protein>
    <recommendedName>
        <fullName evidence="4">RNA-directed DNA polymerase from mobile element jockey</fullName>
    </recommendedName>
</protein>
<organism evidence="2 3">
    <name type="scientific">Stylophora pistillata</name>
    <name type="common">Smooth cauliflower coral</name>
    <dbReference type="NCBI Taxonomy" id="50429"/>
    <lineage>
        <taxon>Eukaryota</taxon>
        <taxon>Metazoa</taxon>
        <taxon>Cnidaria</taxon>
        <taxon>Anthozoa</taxon>
        <taxon>Hexacorallia</taxon>
        <taxon>Scleractinia</taxon>
        <taxon>Astrocoeniina</taxon>
        <taxon>Pocilloporidae</taxon>
        <taxon>Stylophora</taxon>
    </lineage>
</organism>
<evidence type="ECO:0000313" key="3">
    <source>
        <dbReference type="Proteomes" id="UP000225706"/>
    </source>
</evidence>
<comment type="caution">
    <text evidence="2">The sequence shown here is derived from an EMBL/GenBank/DDBJ whole genome shotgun (WGS) entry which is preliminary data.</text>
</comment>
<accession>A0A2B4SAL0</accession>
<dbReference type="AlphaFoldDB" id="A0A2B4SAL0"/>
<gene>
    <name evidence="2" type="ORF">AWC38_SpisGene8408</name>
</gene>
<reference evidence="3" key="1">
    <citation type="journal article" date="2017" name="bioRxiv">
        <title>Comparative analysis of the genomes of Stylophora pistillata and Acropora digitifera provides evidence for extensive differences between species of corals.</title>
        <authorList>
            <person name="Voolstra C.R."/>
            <person name="Li Y."/>
            <person name="Liew Y.J."/>
            <person name="Baumgarten S."/>
            <person name="Zoccola D."/>
            <person name="Flot J.-F."/>
            <person name="Tambutte S."/>
            <person name="Allemand D."/>
            <person name="Aranda M."/>
        </authorList>
    </citation>
    <scope>NUCLEOTIDE SEQUENCE [LARGE SCALE GENOMIC DNA]</scope>
</reference>
<dbReference type="Proteomes" id="UP000225706">
    <property type="component" value="Unassembled WGS sequence"/>
</dbReference>
<evidence type="ECO:0000256" key="1">
    <source>
        <dbReference type="SAM" id="MobiDB-lite"/>
    </source>
</evidence>
<dbReference type="PANTHER" id="PTHR33395">
    <property type="entry name" value="TRANSCRIPTASE, PUTATIVE-RELATED-RELATED"/>
    <property type="match status" value="1"/>
</dbReference>
<evidence type="ECO:0008006" key="4">
    <source>
        <dbReference type="Google" id="ProtNLM"/>
    </source>
</evidence>
<dbReference type="STRING" id="50429.A0A2B4SAL0"/>
<evidence type="ECO:0000313" key="2">
    <source>
        <dbReference type="EMBL" id="PFX26921.1"/>
    </source>
</evidence>
<sequence>MSTRGYVATTLKPTVLGKSRVPCLSTLKPGSIPTKFCFVQEKSPRKPPAERTRSKAKADPDGMPTLGKTKKLIETFEDFNMQNIISQPSRITSTTEYLIDLIVTTKANMVRQCNVLPLGISDHSLVYATLKLKSKRPPPKIVRSRNFKRFSIQDFKKDIERIPFHVLDIFEDKDDVLWGWNLLFNDVCDVHPPYKYVKVRSVSSLWINSEIRLKMNKRFKLFKVATRTKDPVKWKEYKRLRNEITTDVRRAKTKHFKYQLLEIKTSAEYWNLLRNATAPKLRKAIGPLKREDGSLAVDSKEKSNLMNSFFSNIGINLTRNFSFTKVKAATTLKAVPTIKDIILSKSEIEKYLSDLKWNKATGPDKISSRTLKTAGSALVHPLYHIYCESVRSGYVFEQWKVARLSPIHKKDDESDMGNYRPISILSIPSKILESAVS</sequence>
<dbReference type="PANTHER" id="PTHR33395:SF22">
    <property type="entry name" value="REVERSE TRANSCRIPTASE DOMAIN-CONTAINING PROTEIN"/>
    <property type="match status" value="1"/>
</dbReference>
<dbReference type="GO" id="GO:0031012">
    <property type="term" value="C:extracellular matrix"/>
    <property type="evidence" value="ECO:0007669"/>
    <property type="project" value="TreeGrafter"/>
</dbReference>
<dbReference type="EMBL" id="LSMT01000115">
    <property type="protein sequence ID" value="PFX26921.1"/>
    <property type="molecule type" value="Genomic_DNA"/>
</dbReference>